<evidence type="ECO:0000259" key="1">
    <source>
        <dbReference type="Pfam" id="PF01936"/>
    </source>
</evidence>
<feature type="domain" description="NYN" evidence="1">
    <location>
        <begin position="426"/>
        <end position="521"/>
    </location>
</feature>
<dbReference type="CDD" id="cd10910">
    <property type="entry name" value="PIN_limkain_b1_N_like"/>
    <property type="match status" value="3"/>
</dbReference>
<dbReference type="PANTHER" id="PTHR14379:SF78">
    <property type="entry name" value="NYN DOMAIN-CONTAINING PROTEIN"/>
    <property type="match status" value="1"/>
</dbReference>
<dbReference type="InterPro" id="IPR024768">
    <property type="entry name" value="Marf1"/>
</dbReference>
<dbReference type="GO" id="GO:0004540">
    <property type="term" value="F:RNA nuclease activity"/>
    <property type="evidence" value="ECO:0007669"/>
    <property type="project" value="InterPro"/>
</dbReference>
<accession>A0A6D2L2C5</accession>
<keyword evidence="4" id="KW-1185">Reference proteome</keyword>
<reference evidence="3 4" key="1">
    <citation type="submission" date="2020-01" db="EMBL/GenBank/DDBJ databases">
        <authorList>
            <person name="Mishra B."/>
        </authorList>
    </citation>
    <scope>NUCLEOTIDE SEQUENCE [LARGE SCALE GENOMIC DNA]</scope>
</reference>
<dbReference type="OrthoDB" id="1114196at2759"/>
<dbReference type="GO" id="GO:0005777">
    <property type="term" value="C:peroxisome"/>
    <property type="evidence" value="ECO:0007669"/>
    <property type="project" value="InterPro"/>
</dbReference>
<dbReference type="GO" id="GO:0010468">
    <property type="term" value="P:regulation of gene expression"/>
    <property type="evidence" value="ECO:0007669"/>
    <property type="project" value="InterPro"/>
</dbReference>
<gene>
    <name evidence="2" type="ORF">MERR_LOCUS13777</name>
    <name evidence="3" type="ORF">MERR_LOCUS41365</name>
</gene>
<dbReference type="EMBL" id="CACVBM020001562">
    <property type="protein sequence ID" value="CAA7054129.1"/>
    <property type="molecule type" value="Genomic_DNA"/>
</dbReference>
<protein>
    <recommendedName>
        <fullName evidence="1">NYN domain-containing protein</fullName>
    </recommendedName>
</protein>
<dbReference type="InterPro" id="IPR021139">
    <property type="entry name" value="NYN"/>
</dbReference>
<dbReference type="EMBL" id="CACVBM020001051">
    <property type="protein sequence ID" value="CAA7026542.1"/>
    <property type="molecule type" value="Genomic_DNA"/>
</dbReference>
<dbReference type="AlphaFoldDB" id="A0A6D2L2C5"/>
<feature type="domain" description="NYN" evidence="1">
    <location>
        <begin position="5"/>
        <end position="114"/>
    </location>
</feature>
<evidence type="ECO:0000313" key="3">
    <source>
        <dbReference type="EMBL" id="CAA7054129.1"/>
    </source>
</evidence>
<sequence length="590" mass="67216">MEMMKTGVWWDMDTCLLPQGFDPYKVRQRIESALEKHLPFTSSAIGDVPFTISAIGDLSRIPETDLEAILSTGFVSKWAYFPGPVGIMHDMYRWAENHPPPARVILISDHEDKFVERAFFDSLLGEEFKIIRAYTKFPKPDFLNLDSATSQEIKSSIEEYYCETGWLCYTCIDSIHTFAGESFESLNRHLKSEEHRHLKSEELRILEGKEGDSSSLPVKTAVWWDIDTCLPQEYAPCQFRQSIESAFKEFLPMTISAIGNLKRFPHTLVEPFLSCGISMKHSPHGTSSIMMEMSTWARDNPPPATLILISDREEEFVESGVLPSFKHRGYTIVRAFQKHPKVSPIYAAQTILLDYLLPAWYEVTDHEVEDKCSATAWHCDLCISSGLPFAGETLESLIRHFKTPDHLFQELMLKCYEAEASTRSRKMGVWWDISTCQVPQKFDPCKVRQKLESAFSHCRPTTVLAFGNLEHISPSVLEAISSTGIILRHVQEGQMKSIFLDMKRWTGKNPPPATLVLISDREEHFFGSGLLPSFEERGYTRSFVRFKSIQKFHSITLLERSFGITYCQGLMSMSIDPCSSGEEEASTQSN</sequence>
<dbReference type="Pfam" id="PF01936">
    <property type="entry name" value="NYN"/>
    <property type="match status" value="3"/>
</dbReference>
<evidence type="ECO:0000313" key="2">
    <source>
        <dbReference type="EMBL" id="CAA7026542.1"/>
    </source>
</evidence>
<organism evidence="3 4">
    <name type="scientific">Microthlaspi erraticum</name>
    <dbReference type="NCBI Taxonomy" id="1685480"/>
    <lineage>
        <taxon>Eukaryota</taxon>
        <taxon>Viridiplantae</taxon>
        <taxon>Streptophyta</taxon>
        <taxon>Embryophyta</taxon>
        <taxon>Tracheophyta</taxon>
        <taxon>Spermatophyta</taxon>
        <taxon>Magnoliopsida</taxon>
        <taxon>eudicotyledons</taxon>
        <taxon>Gunneridae</taxon>
        <taxon>Pentapetalae</taxon>
        <taxon>rosids</taxon>
        <taxon>malvids</taxon>
        <taxon>Brassicales</taxon>
        <taxon>Brassicaceae</taxon>
        <taxon>Coluteocarpeae</taxon>
        <taxon>Microthlaspi</taxon>
    </lineage>
</organism>
<dbReference type="PANTHER" id="PTHR14379">
    <property type="entry name" value="LIMKAIN B LKAP"/>
    <property type="match status" value="1"/>
</dbReference>
<proteinExistence type="predicted"/>
<dbReference type="Proteomes" id="UP000467841">
    <property type="component" value="Unassembled WGS sequence"/>
</dbReference>
<name>A0A6D2L2C5_9BRAS</name>
<evidence type="ECO:0000313" key="4">
    <source>
        <dbReference type="Proteomes" id="UP000467841"/>
    </source>
</evidence>
<feature type="domain" description="NYN" evidence="1">
    <location>
        <begin position="219"/>
        <end position="332"/>
    </location>
</feature>